<dbReference type="Proteomes" id="UP000001312">
    <property type="component" value="Unassembled WGS sequence"/>
</dbReference>
<dbReference type="Pfam" id="PF05686">
    <property type="entry name" value="Glyco_transf_90"/>
    <property type="match status" value="1"/>
</dbReference>
<reference evidence="4" key="1">
    <citation type="journal article" date="2011" name="PLoS Genet.">
        <title>Genomic analysis of the necrotrophic fungal pathogens Sclerotinia sclerotiorum and Botrytis cinerea.</title>
        <authorList>
            <person name="Amselem J."/>
            <person name="Cuomo C.A."/>
            <person name="van Kan J.A."/>
            <person name="Viaud M."/>
            <person name="Benito E.P."/>
            <person name="Couloux A."/>
            <person name="Coutinho P.M."/>
            <person name="de Vries R.P."/>
            <person name="Dyer P.S."/>
            <person name="Fillinger S."/>
            <person name="Fournier E."/>
            <person name="Gout L."/>
            <person name="Hahn M."/>
            <person name="Kohn L."/>
            <person name="Lapalu N."/>
            <person name="Plummer K.M."/>
            <person name="Pradier J.M."/>
            <person name="Quevillon E."/>
            <person name="Sharon A."/>
            <person name="Simon A."/>
            <person name="ten Have A."/>
            <person name="Tudzynski B."/>
            <person name="Tudzynski P."/>
            <person name="Wincker P."/>
            <person name="Andrew M."/>
            <person name="Anthouard V."/>
            <person name="Beever R.E."/>
            <person name="Beffa R."/>
            <person name="Benoit I."/>
            <person name="Bouzid O."/>
            <person name="Brault B."/>
            <person name="Chen Z."/>
            <person name="Choquer M."/>
            <person name="Collemare J."/>
            <person name="Cotton P."/>
            <person name="Danchin E.G."/>
            <person name="Da Silva C."/>
            <person name="Gautier A."/>
            <person name="Giraud C."/>
            <person name="Giraud T."/>
            <person name="Gonzalez C."/>
            <person name="Grossetete S."/>
            <person name="Guldener U."/>
            <person name="Henrissat B."/>
            <person name="Howlett B.J."/>
            <person name="Kodira C."/>
            <person name="Kretschmer M."/>
            <person name="Lappartient A."/>
            <person name="Leroch M."/>
            <person name="Levis C."/>
            <person name="Mauceli E."/>
            <person name="Neuveglise C."/>
            <person name="Oeser B."/>
            <person name="Pearson M."/>
            <person name="Poulain J."/>
            <person name="Poussereau N."/>
            <person name="Quesneville H."/>
            <person name="Rascle C."/>
            <person name="Schumacher J."/>
            <person name="Segurens B."/>
            <person name="Sexton A."/>
            <person name="Silva E."/>
            <person name="Sirven C."/>
            <person name="Soanes D.M."/>
            <person name="Talbot N.J."/>
            <person name="Templeton M."/>
            <person name="Yandava C."/>
            <person name="Yarden O."/>
            <person name="Zeng Q."/>
            <person name="Rollins J.A."/>
            <person name="Lebrun M.H."/>
            <person name="Dickman M."/>
        </authorList>
    </citation>
    <scope>NUCLEOTIDE SEQUENCE [LARGE SCALE GENOMIC DNA]</scope>
    <source>
        <strain evidence="4">ATCC 18683 / 1980 / Ss-1</strain>
    </source>
</reference>
<dbReference type="InterPro" id="IPR051091">
    <property type="entry name" value="O-Glucosyltr/Glycosyltrsf_90"/>
</dbReference>
<organism evidence="3 4">
    <name type="scientific">Sclerotinia sclerotiorum (strain ATCC 18683 / 1980 / Ss-1)</name>
    <name type="common">White mold</name>
    <name type="synonym">Whetzelinia sclerotiorum</name>
    <dbReference type="NCBI Taxonomy" id="665079"/>
    <lineage>
        <taxon>Eukaryota</taxon>
        <taxon>Fungi</taxon>
        <taxon>Dikarya</taxon>
        <taxon>Ascomycota</taxon>
        <taxon>Pezizomycotina</taxon>
        <taxon>Leotiomycetes</taxon>
        <taxon>Helotiales</taxon>
        <taxon>Sclerotiniaceae</taxon>
        <taxon>Sclerotinia</taxon>
    </lineage>
</organism>
<feature type="compositionally biased region" description="Basic and acidic residues" evidence="1">
    <location>
        <begin position="210"/>
        <end position="219"/>
    </location>
</feature>
<feature type="region of interest" description="Disordered" evidence="1">
    <location>
        <begin position="1"/>
        <end position="34"/>
    </location>
</feature>
<proteinExistence type="predicted"/>
<evidence type="ECO:0000256" key="1">
    <source>
        <dbReference type="SAM" id="MobiDB-lite"/>
    </source>
</evidence>
<name>A7F103_SCLS1</name>
<dbReference type="SMART" id="SM00672">
    <property type="entry name" value="CAP10"/>
    <property type="match status" value="1"/>
</dbReference>
<dbReference type="HOGENOM" id="CLU_005027_3_2_1"/>
<accession>A7F103</accession>
<evidence type="ECO:0000259" key="2">
    <source>
        <dbReference type="SMART" id="SM00672"/>
    </source>
</evidence>
<dbReference type="OMA" id="YEDIQHY"/>
<dbReference type="KEGG" id="ssl:SS1G_11272"/>
<feature type="region of interest" description="Disordered" evidence="1">
    <location>
        <begin position="196"/>
        <end position="219"/>
    </location>
</feature>
<evidence type="ECO:0000313" key="4">
    <source>
        <dbReference type="Proteomes" id="UP000001312"/>
    </source>
</evidence>
<dbReference type="EMBL" id="CH476637">
    <property type="protein sequence ID" value="EDN95395.1"/>
    <property type="molecule type" value="Genomic_DNA"/>
</dbReference>
<dbReference type="eggNOG" id="KOG2458">
    <property type="taxonomic scope" value="Eukaryota"/>
</dbReference>
<dbReference type="RefSeq" id="XP_001588030.1">
    <property type="nucleotide sequence ID" value="XM_001587980.1"/>
</dbReference>
<keyword evidence="4" id="KW-1185">Reference proteome</keyword>
<dbReference type="GeneID" id="5483917"/>
<evidence type="ECO:0000313" key="3">
    <source>
        <dbReference type="EMBL" id="EDN95395.1"/>
    </source>
</evidence>
<dbReference type="PANTHER" id="PTHR12203">
    <property type="entry name" value="KDEL LYS-ASP-GLU-LEU CONTAINING - RELATED"/>
    <property type="match status" value="1"/>
</dbReference>
<protein>
    <recommendedName>
        <fullName evidence="2">Glycosyl transferase CAP10 domain-containing protein</fullName>
    </recommendedName>
</protein>
<dbReference type="PANTHER" id="PTHR12203:SF22">
    <property type="entry name" value="CAPSULE ASSOCIATED PROTEIN"/>
    <property type="match status" value="1"/>
</dbReference>
<dbReference type="InterPro" id="IPR006598">
    <property type="entry name" value="CAP10"/>
</dbReference>
<dbReference type="InParanoid" id="A7F103"/>
<feature type="compositionally biased region" description="Low complexity" evidence="1">
    <location>
        <begin position="1"/>
        <end position="10"/>
    </location>
</feature>
<feature type="domain" description="Glycosyl transferase CAP10" evidence="2">
    <location>
        <begin position="191"/>
        <end position="502"/>
    </location>
</feature>
<gene>
    <name evidence="3" type="ORF">SS1G_11272</name>
</gene>
<sequence length="513" mass="59735">MTPEVPYTYTPKPPPKPYTQSSNELPISIPKSKQEHPIDTLIENAGKTFEELLQKESHDVDAAAAEYRKRRGRHPPPGFDAWFKFAQEHDAVMVEDFFDQIYHDLGPYWGVTPAKMRTQARDAGMVISIRNGNATAESDWFWTQIWLQLIRTIQEDLPDMDIPLNAMDEPRMVAPWEVINENMEIERATRKLTDVNEVSEDYGSLPAPRHAGDGEEDPPKREWEVSEELFPLFGGSKLPTNNEILLPAPMYWAKEERFSGGDNHGAPWHQKLNKVIWRGVATGGRNKEDNWKGFQRHRFVSMTNHTSVSRAESWEAIPPNFALPTSIYNIGAQQENRLGEWVNEWSDTGFIELMCDEEREDKTCPYTDPYFSIREGQKMSQQFNNKYIPDIDGNSFSGRYRGFLLSSSLPIKATIFREWHDSRLIPWKHFVPMDNRYMDFYGIMQYFLGYEGENFRLENHDREAEKIALDGQEWANKVLRREDMQIYVLRLLLEYARVSNDNRANLGWVKDLL</sequence>
<dbReference type="AlphaFoldDB" id="A7F103"/>